<organism evidence="1">
    <name type="scientific">Oryza sativa subsp. japonica</name>
    <name type="common">Rice</name>
    <dbReference type="NCBI Taxonomy" id="39947"/>
    <lineage>
        <taxon>Eukaryota</taxon>
        <taxon>Viridiplantae</taxon>
        <taxon>Streptophyta</taxon>
        <taxon>Embryophyta</taxon>
        <taxon>Tracheophyta</taxon>
        <taxon>Spermatophyta</taxon>
        <taxon>Magnoliopsida</taxon>
        <taxon>Liliopsida</taxon>
        <taxon>Poales</taxon>
        <taxon>Poaceae</taxon>
        <taxon>BOP clade</taxon>
        <taxon>Oryzoideae</taxon>
        <taxon>Oryzeae</taxon>
        <taxon>Oryzinae</taxon>
        <taxon>Oryza</taxon>
        <taxon>Oryza sativa</taxon>
    </lineage>
</organism>
<gene>
    <name evidence="1" type="ORF">OsJ_25241</name>
</gene>
<name>B9FUE1_ORYSJ</name>
<evidence type="ECO:0000313" key="1">
    <source>
        <dbReference type="EMBL" id="EEE67648.1"/>
    </source>
</evidence>
<protein>
    <submittedName>
        <fullName evidence="1">Uncharacterized protein</fullName>
    </submittedName>
</protein>
<proteinExistence type="predicted"/>
<reference evidence="1" key="2">
    <citation type="submission" date="2008-12" db="EMBL/GenBank/DDBJ databases">
        <title>Improved gene annotation of the rice (Oryza sativa) genomes.</title>
        <authorList>
            <person name="Wang J."/>
            <person name="Li R."/>
            <person name="Fan W."/>
            <person name="Huang Q."/>
            <person name="Zhang J."/>
            <person name="Zhou Y."/>
            <person name="Hu Y."/>
            <person name="Zi S."/>
            <person name="Li J."/>
            <person name="Ni P."/>
            <person name="Zheng H."/>
            <person name="Zhang Y."/>
            <person name="Zhao M."/>
            <person name="Hao Q."/>
            <person name="McDermott J."/>
            <person name="Samudrala R."/>
            <person name="Kristiansen K."/>
            <person name="Wong G.K.-S."/>
        </authorList>
    </citation>
    <scope>NUCLEOTIDE SEQUENCE</scope>
</reference>
<dbReference type="Proteomes" id="UP000007752">
    <property type="component" value="Chromosome 7"/>
</dbReference>
<reference evidence="1" key="1">
    <citation type="journal article" date="2005" name="PLoS Biol.">
        <title>The genomes of Oryza sativa: a history of duplications.</title>
        <authorList>
            <person name="Yu J."/>
            <person name="Wang J."/>
            <person name="Lin W."/>
            <person name="Li S."/>
            <person name="Li H."/>
            <person name="Zhou J."/>
            <person name="Ni P."/>
            <person name="Dong W."/>
            <person name="Hu S."/>
            <person name="Zeng C."/>
            <person name="Zhang J."/>
            <person name="Zhang Y."/>
            <person name="Li R."/>
            <person name="Xu Z."/>
            <person name="Li S."/>
            <person name="Li X."/>
            <person name="Zheng H."/>
            <person name="Cong L."/>
            <person name="Lin L."/>
            <person name="Yin J."/>
            <person name="Geng J."/>
            <person name="Li G."/>
            <person name="Shi J."/>
            <person name="Liu J."/>
            <person name="Lv H."/>
            <person name="Li J."/>
            <person name="Wang J."/>
            <person name="Deng Y."/>
            <person name="Ran L."/>
            <person name="Shi X."/>
            <person name="Wang X."/>
            <person name="Wu Q."/>
            <person name="Li C."/>
            <person name="Ren X."/>
            <person name="Wang J."/>
            <person name="Wang X."/>
            <person name="Li D."/>
            <person name="Liu D."/>
            <person name="Zhang X."/>
            <person name="Ji Z."/>
            <person name="Zhao W."/>
            <person name="Sun Y."/>
            <person name="Zhang Z."/>
            <person name="Bao J."/>
            <person name="Han Y."/>
            <person name="Dong L."/>
            <person name="Ji J."/>
            <person name="Chen P."/>
            <person name="Wu S."/>
            <person name="Liu J."/>
            <person name="Xiao Y."/>
            <person name="Bu D."/>
            <person name="Tan J."/>
            <person name="Yang L."/>
            <person name="Ye C."/>
            <person name="Zhang J."/>
            <person name="Xu J."/>
            <person name="Zhou Y."/>
            <person name="Yu Y."/>
            <person name="Zhang B."/>
            <person name="Zhuang S."/>
            <person name="Wei H."/>
            <person name="Liu B."/>
            <person name="Lei M."/>
            <person name="Yu H."/>
            <person name="Li Y."/>
            <person name="Xu H."/>
            <person name="Wei S."/>
            <person name="He X."/>
            <person name="Fang L."/>
            <person name="Zhang Z."/>
            <person name="Zhang Y."/>
            <person name="Huang X."/>
            <person name="Su Z."/>
            <person name="Tong W."/>
            <person name="Li J."/>
            <person name="Tong Z."/>
            <person name="Li S."/>
            <person name="Ye J."/>
            <person name="Wang L."/>
            <person name="Fang L."/>
            <person name="Lei T."/>
            <person name="Chen C."/>
            <person name="Chen H."/>
            <person name="Xu Z."/>
            <person name="Li H."/>
            <person name="Huang H."/>
            <person name="Zhang F."/>
            <person name="Xu H."/>
            <person name="Li N."/>
            <person name="Zhao C."/>
            <person name="Li S."/>
            <person name="Dong L."/>
            <person name="Huang Y."/>
            <person name="Li L."/>
            <person name="Xi Y."/>
            <person name="Qi Q."/>
            <person name="Li W."/>
            <person name="Zhang B."/>
            <person name="Hu W."/>
            <person name="Zhang Y."/>
            <person name="Tian X."/>
            <person name="Jiao Y."/>
            <person name="Liang X."/>
            <person name="Jin J."/>
            <person name="Gao L."/>
            <person name="Zheng W."/>
            <person name="Hao B."/>
            <person name="Liu S."/>
            <person name="Wang W."/>
            <person name="Yuan L."/>
            <person name="Cao M."/>
            <person name="McDermott J."/>
            <person name="Samudrala R."/>
            <person name="Wang J."/>
            <person name="Wong G.K."/>
            <person name="Yang H."/>
        </authorList>
    </citation>
    <scope>NUCLEOTIDE SEQUENCE [LARGE SCALE GENOMIC DNA]</scope>
</reference>
<dbReference type="EMBL" id="CM000144">
    <property type="protein sequence ID" value="EEE67648.1"/>
    <property type="molecule type" value="Genomic_DNA"/>
</dbReference>
<accession>B9FUE1</accession>
<dbReference type="AlphaFoldDB" id="B9FUE1"/>
<sequence length="108" mass="12137">MYTTHADQRAWGQTWRRQIWLPPLLLQAQDPVSHAGETQIRRLSPPPATLLPCCRHHLLRSATTSSGAVSTSSAPPPCLPYHHLQRLLHQSHHQLWQKDADLGATATE</sequence>